<comment type="caution">
    <text evidence="4">The sequence shown here is derived from an EMBL/GenBank/DDBJ whole genome shotgun (WGS) entry which is preliminary data.</text>
</comment>
<evidence type="ECO:0000259" key="3">
    <source>
        <dbReference type="Pfam" id="PF03407"/>
    </source>
</evidence>
<gene>
    <name evidence="4" type="ORF">GH714_015042</name>
</gene>
<dbReference type="PANTHER" id="PTHR46581">
    <property type="entry name" value="ARABINOSYLTRANSFERASE RRA3"/>
    <property type="match status" value="1"/>
</dbReference>
<dbReference type="GO" id="GO:0005506">
    <property type="term" value="F:iron ion binding"/>
    <property type="evidence" value="ECO:0007669"/>
    <property type="project" value="InterPro"/>
</dbReference>
<protein>
    <recommendedName>
        <fullName evidence="3">Nucleotide-diphospho-sugar transferase domain-containing protein</fullName>
    </recommendedName>
</protein>
<dbReference type="FunFam" id="1.10.287.110:FF:000043">
    <property type="entry name" value="J-domain protein required for chloroplast accumulation response 1"/>
    <property type="match status" value="1"/>
</dbReference>
<evidence type="ECO:0000313" key="4">
    <source>
        <dbReference type="EMBL" id="KAF2324524.1"/>
    </source>
</evidence>
<dbReference type="SUPFAM" id="SSF46565">
    <property type="entry name" value="Chaperone J-domain"/>
    <property type="match status" value="1"/>
</dbReference>
<accession>A0A6A6NHA2</accession>
<dbReference type="Pfam" id="PF03407">
    <property type="entry name" value="Nucleotid_trans"/>
    <property type="match status" value="1"/>
</dbReference>
<dbReference type="GO" id="GO:0004497">
    <property type="term" value="F:monooxygenase activity"/>
    <property type="evidence" value="ECO:0007669"/>
    <property type="project" value="InterPro"/>
</dbReference>
<name>A0A6A6NHA2_HEVBR</name>
<dbReference type="GO" id="GO:0016757">
    <property type="term" value="F:glycosyltransferase activity"/>
    <property type="evidence" value="ECO:0007669"/>
    <property type="project" value="InterPro"/>
</dbReference>
<evidence type="ECO:0000313" key="5">
    <source>
        <dbReference type="Proteomes" id="UP000467840"/>
    </source>
</evidence>
<dbReference type="EMBL" id="JAAGAX010000001">
    <property type="protein sequence ID" value="KAF2324524.1"/>
    <property type="molecule type" value="Genomic_DNA"/>
</dbReference>
<organism evidence="4 5">
    <name type="scientific">Hevea brasiliensis</name>
    <name type="common">Para rubber tree</name>
    <name type="synonym">Siphonia brasiliensis</name>
    <dbReference type="NCBI Taxonomy" id="3981"/>
    <lineage>
        <taxon>Eukaryota</taxon>
        <taxon>Viridiplantae</taxon>
        <taxon>Streptophyta</taxon>
        <taxon>Embryophyta</taxon>
        <taxon>Tracheophyta</taxon>
        <taxon>Spermatophyta</taxon>
        <taxon>Magnoliopsida</taxon>
        <taxon>eudicotyledons</taxon>
        <taxon>Gunneridae</taxon>
        <taxon>Pentapetalae</taxon>
        <taxon>rosids</taxon>
        <taxon>fabids</taxon>
        <taxon>Malpighiales</taxon>
        <taxon>Euphorbiaceae</taxon>
        <taxon>Crotonoideae</taxon>
        <taxon>Micrandreae</taxon>
        <taxon>Hevea</taxon>
    </lineage>
</organism>
<dbReference type="Pfam" id="PF00067">
    <property type="entry name" value="p450"/>
    <property type="match status" value="2"/>
</dbReference>
<reference evidence="4 5" key="1">
    <citation type="journal article" date="2020" name="Mol. Plant">
        <title>The Chromosome-Based Rubber Tree Genome Provides New Insights into Spurge Genome Evolution and Rubber Biosynthesis.</title>
        <authorList>
            <person name="Liu J."/>
            <person name="Shi C."/>
            <person name="Shi C.C."/>
            <person name="Li W."/>
            <person name="Zhang Q.J."/>
            <person name="Zhang Y."/>
            <person name="Li K."/>
            <person name="Lu H.F."/>
            <person name="Shi C."/>
            <person name="Zhu S.T."/>
            <person name="Xiao Z.Y."/>
            <person name="Nan H."/>
            <person name="Yue Y."/>
            <person name="Zhu X.G."/>
            <person name="Wu Y."/>
            <person name="Hong X.N."/>
            <person name="Fan G.Y."/>
            <person name="Tong Y."/>
            <person name="Zhang D."/>
            <person name="Mao C.L."/>
            <person name="Liu Y.L."/>
            <person name="Hao S.J."/>
            <person name="Liu W.Q."/>
            <person name="Lv M.Q."/>
            <person name="Zhang H.B."/>
            <person name="Liu Y."/>
            <person name="Hu-Tang G.R."/>
            <person name="Wang J.P."/>
            <person name="Wang J.H."/>
            <person name="Sun Y.H."/>
            <person name="Ni S.B."/>
            <person name="Chen W.B."/>
            <person name="Zhang X.C."/>
            <person name="Jiao Y.N."/>
            <person name="Eichler E.E."/>
            <person name="Li G.H."/>
            <person name="Liu X."/>
            <person name="Gao L.Z."/>
        </authorList>
    </citation>
    <scope>NUCLEOTIDE SEQUENCE [LARGE SCALE GENOMIC DNA]</scope>
    <source>
        <strain evidence="5">cv. GT1</strain>
        <tissue evidence="4">Leaf</tissue>
    </source>
</reference>
<evidence type="ECO:0000256" key="1">
    <source>
        <dbReference type="SAM" id="Coils"/>
    </source>
</evidence>
<proteinExistence type="predicted"/>
<dbReference type="InterPro" id="IPR036869">
    <property type="entry name" value="J_dom_sf"/>
</dbReference>
<evidence type="ECO:0000256" key="2">
    <source>
        <dbReference type="SAM" id="MobiDB-lite"/>
    </source>
</evidence>
<dbReference type="GO" id="GO:0080147">
    <property type="term" value="P:root hair cell development"/>
    <property type="evidence" value="ECO:0007669"/>
    <property type="project" value="InterPro"/>
</dbReference>
<keyword evidence="5" id="KW-1185">Reference proteome</keyword>
<dbReference type="AlphaFoldDB" id="A0A6A6NHA2"/>
<dbReference type="InterPro" id="IPR036396">
    <property type="entry name" value="Cyt_P450_sf"/>
</dbReference>
<dbReference type="GO" id="GO:0020037">
    <property type="term" value="F:heme binding"/>
    <property type="evidence" value="ECO:0007669"/>
    <property type="project" value="InterPro"/>
</dbReference>
<feature type="coiled-coil region" evidence="1">
    <location>
        <begin position="249"/>
        <end position="290"/>
    </location>
</feature>
<feature type="compositionally biased region" description="Basic and acidic residues" evidence="2">
    <location>
        <begin position="795"/>
        <end position="813"/>
    </location>
</feature>
<dbReference type="Proteomes" id="UP000467840">
    <property type="component" value="Chromosome 5"/>
</dbReference>
<feature type="region of interest" description="Disordered" evidence="2">
    <location>
        <begin position="598"/>
        <end position="631"/>
    </location>
</feature>
<dbReference type="InterPro" id="IPR001128">
    <property type="entry name" value="Cyt_P450"/>
</dbReference>
<dbReference type="InterPro" id="IPR044290">
    <property type="entry name" value="RRA1/2/3"/>
</dbReference>
<feature type="domain" description="Nucleotide-diphospho-sugar transferase" evidence="3">
    <location>
        <begin position="360"/>
        <end position="528"/>
    </location>
</feature>
<feature type="region of interest" description="Disordered" evidence="2">
    <location>
        <begin position="549"/>
        <end position="571"/>
    </location>
</feature>
<keyword evidence="1" id="KW-0175">Coiled coil</keyword>
<dbReference type="Gene3D" id="1.10.630.10">
    <property type="entry name" value="Cytochrome P450"/>
    <property type="match status" value="2"/>
</dbReference>
<dbReference type="Gene3D" id="1.10.287.110">
    <property type="entry name" value="DnaJ domain"/>
    <property type="match status" value="1"/>
</dbReference>
<dbReference type="PANTHER" id="PTHR46581:SF3">
    <property type="entry name" value="ARABINOSYLTRANSFERASE RRA3"/>
    <property type="match status" value="1"/>
</dbReference>
<dbReference type="SUPFAM" id="SSF48264">
    <property type="entry name" value="Cytochrome P450"/>
    <property type="match status" value="1"/>
</dbReference>
<feature type="region of interest" description="Disordered" evidence="2">
    <location>
        <begin position="795"/>
        <end position="829"/>
    </location>
</feature>
<dbReference type="InterPro" id="IPR005069">
    <property type="entry name" value="Nucl-diP-sugar_transferase"/>
</dbReference>
<sequence length="959" mass="108118">MRRKMAEAKSKISHDHNILHQVVPAYSAWSSMHGKNYLYWFGRKPRLAIADPGMIKEVLMNTGGPYERLLNDPLSKQLLGEGLAELRGEKWAVHRRISNLALNMEQVKGWVPKLVASTMKMFEKWEERRAGKEEFEMEVHKEIHSLSADIISRTIFGSSFEEGKRIFELQEQQMHLFFVSLTSVYIPGKETSANSLTWALVLLAMHQDWQTKAREEINLVCKDNEHPTADNLSQLKIIGSPSCESGERIKMLKSDIISLSKKNAELKKQVRELSEQLRLAEQGQDHAQKQVLVLGKQQKAGPPGTVKGLRTNPTVVPDPSVNPRLAKILEDVAVGMELIVALANSNVKSMLESSASQMMFLYTRDPDEGIDSVARTGGNHAVSALKFRILREFLQLGYSVLLSDIDIVYLQNPFDYLYRDSDVESMTDGHNNMTAYGYNDVFDEPAMGWARYAHTMRIWHNSWDQAVFNEELFFPSHPGYDGLHAAKRTMDFYLFMNSKILFKTVRKDATLKKLKPVIVHVNYHPDKLPRMNAVVEFYVNGKQDALEPFPEGSDWSDEETSSYRPRCSGLSEKPVFGEEGVSRRRYTSDDFFDDIFKGNEYSTSSPRKNNRDPFSSAPDFQAKQQAQGPSRNDVFFQSSLSQAQSLSIEESLNIVKPNEMAEGNDLKIDSNCSEGPSIGNQFHFSIYKWASKGIPLALPLGGGNSSKWKEKFKFERSSSASGRIACEATDEMTTKNELKESKVKSIKKSVAGFDVSEKVKKRDGKGVILNSEVMVKTNLQVDEFLMLLEKQHSDTRNNNHKSMEISSGLEDRSAPTAGPISDGSEAIAGDPDDSFQGNILIKELPQDGDELPQVGDNQEDIQVINAKIWKWSNGKEGSIRSLLSTLQYVLWPESGWKPVPLVDIIEGNAVKRSYQKALLSLHPDKLQQKGAASHQKYIAEKVFDILQEAWTHFNSLDSV</sequence>
<dbReference type="GO" id="GO:0016705">
    <property type="term" value="F:oxidoreductase activity, acting on paired donors, with incorporation or reduction of molecular oxygen"/>
    <property type="evidence" value="ECO:0007669"/>
    <property type="project" value="InterPro"/>
</dbReference>